<dbReference type="PROSITE" id="PS50949">
    <property type="entry name" value="HTH_GNTR"/>
    <property type="match status" value="1"/>
</dbReference>
<dbReference type="SUPFAM" id="SSF48008">
    <property type="entry name" value="GntR ligand-binding domain-like"/>
    <property type="match status" value="1"/>
</dbReference>
<dbReference type="AlphaFoldDB" id="E0XXK9"/>
<dbReference type="InterPro" id="IPR011711">
    <property type="entry name" value="GntR_C"/>
</dbReference>
<reference evidence="5" key="1">
    <citation type="journal article" date="2011" name="Environ. Microbiol.">
        <title>Time-series analyses of Monterey Bay coastal microbial picoplankton using a 'genome proxy' microarray.</title>
        <authorList>
            <person name="Rich V.I."/>
            <person name="Pham V.D."/>
            <person name="Eppley J."/>
            <person name="Shi Y."/>
            <person name="DeLong E.F."/>
        </authorList>
    </citation>
    <scope>NUCLEOTIDE SEQUENCE</scope>
</reference>
<organism evidence="5">
    <name type="scientific">uncultured delta proteobacterium HF0130_05G09</name>
    <dbReference type="NCBI Taxonomy" id="710827"/>
    <lineage>
        <taxon>Bacteria</taxon>
        <taxon>Deltaproteobacteria</taxon>
        <taxon>environmental samples</taxon>
    </lineage>
</organism>
<dbReference type="InterPro" id="IPR008920">
    <property type="entry name" value="TF_FadR/GntR_C"/>
</dbReference>
<dbReference type="InterPro" id="IPR000524">
    <property type="entry name" value="Tscrpt_reg_HTH_GntR"/>
</dbReference>
<dbReference type="SMART" id="SM00345">
    <property type="entry name" value="HTH_GNTR"/>
    <property type="match status" value="1"/>
</dbReference>
<name>E0XXK9_9DELT</name>
<accession>E0XXK9</accession>
<feature type="domain" description="HTH gntR-type" evidence="4">
    <location>
        <begin position="1"/>
        <end position="67"/>
    </location>
</feature>
<keyword evidence="1" id="KW-0805">Transcription regulation</keyword>
<dbReference type="Gene3D" id="1.10.10.10">
    <property type="entry name" value="Winged helix-like DNA-binding domain superfamily/Winged helix DNA-binding domain"/>
    <property type="match status" value="1"/>
</dbReference>
<dbReference type="Pfam" id="PF07729">
    <property type="entry name" value="FCD"/>
    <property type="match status" value="1"/>
</dbReference>
<proteinExistence type="predicted"/>
<keyword evidence="2" id="KW-0238">DNA-binding</keyword>
<evidence type="ECO:0000259" key="4">
    <source>
        <dbReference type="PROSITE" id="PS50949"/>
    </source>
</evidence>
<keyword evidence="3" id="KW-0804">Transcription</keyword>
<protein>
    <submittedName>
        <fullName evidence="5">Transcriptional regulators</fullName>
    </submittedName>
</protein>
<evidence type="ECO:0000313" key="5">
    <source>
        <dbReference type="EMBL" id="ADI19150.1"/>
    </source>
</evidence>
<dbReference type="PANTHER" id="PTHR43537">
    <property type="entry name" value="TRANSCRIPTIONAL REGULATOR, GNTR FAMILY"/>
    <property type="match status" value="1"/>
</dbReference>
<dbReference type="GO" id="GO:0003700">
    <property type="term" value="F:DNA-binding transcription factor activity"/>
    <property type="evidence" value="ECO:0007669"/>
    <property type="project" value="InterPro"/>
</dbReference>
<dbReference type="InterPro" id="IPR036390">
    <property type="entry name" value="WH_DNA-bd_sf"/>
</dbReference>
<dbReference type="EMBL" id="GU474912">
    <property type="protein sequence ID" value="ADI19150.1"/>
    <property type="molecule type" value="Genomic_DNA"/>
</dbReference>
<evidence type="ECO:0000256" key="1">
    <source>
        <dbReference type="ARBA" id="ARBA00023015"/>
    </source>
</evidence>
<dbReference type="SUPFAM" id="SSF46785">
    <property type="entry name" value="Winged helix' DNA-binding domain"/>
    <property type="match status" value="1"/>
</dbReference>
<dbReference type="InterPro" id="IPR036388">
    <property type="entry name" value="WH-like_DNA-bd_sf"/>
</dbReference>
<dbReference type="Pfam" id="PF00392">
    <property type="entry name" value="GntR"/>
    <property type="match status" value="1"/>
</dbReference>
<dbReference type="GO" id="GO:0003677">
    <property type="term" value="F:DNA binding"/>
    <property type="evidence" value="ECO:0007669"/>
    <property type="project" value="UniProtKB-KW"/>
</dbReference>
<evidence type="ECO:0000256" key="3">
    <source>
        <dbReference type="ARBA" id="ARBA00023163"/>
    </source>
</evidence>
<dbReference type="Gene3D" id="1.20.120.530">
    <property type="entry name" value="GntR ligand-binding domain-like"/>
    <property type="match status" value="1"/>
</dbReference>
<dbReference type="PANTHER" id="PTHR43537:SF24">
    <property type="entry name" value="GLUCONATE OPERON TRANSCRIPTIONAL REPRESSOR"/>
    <property type="match status" value="1"/>
</dbReference>
<evidence type="ECO:0000256" key="2">
    <source>
        <dbReference type="ARBA" id="ARBA00023125"/>
    </source>
</evidence>
<sequence length="214" mass="24926">MLKSEAYKKFKKFLFNGELRPGQMFSQRELCEIIGISIAPLRDALHEIQNEGLIELIPNRGVKIILVNDKFVIESFQIRKFLEVGALREIIKKKIPDVFIEIKQEMNDIKKSSEVCIDSQLLKRALEIDEFFHKNLISNLNNSLLLNLHEKVYDRVKLIKKNIRYTSERLVPAMNEHIKIIEDMNGGQKDNSILSLELHLRIAENNFLIGDQEL</sequence>